<protein>
    <submittedName>
        <fullName evidence="1">Uncharacterized protein</fullName>
    </submittedName>
</protein>
<reference evidence="1" key="1">
    <citation type="submission" date="2020-05" db="UniProtKB">
        <authorList>
            <consortium name="EnsemblMetazoa"/>
        </authorList>
    </citation>
    <scope>IDENTIFICATION</scope>
    <source>
        <strain evidence="1">Yale</strain>
    </source>
</reference>
<evidence type="ECO:0000313" key="2">
    <source>
        <dbReference type="Proteomes" id="UP000092444"/>
    </source>
</evidence>
<dbReference type="AlphaFoldDB" id="A0A1B0GDK7"/>
<dbReference type="Proteomes" id="UP000092444">
    <property type="component" value="Unassembled WGS sequence"/>
</dbReference>
<organism evidence="1 2">
    <name type="scientific">Glossina morsitans morsitans</name>
    <name type="common">Savannah tsetse fly</name>
    <dbReference type="NCBI Taxonomy" id="37546"/>
    <lineage>
        <taxon>Eukaryota</taxon>
        <taxon>Metazoa</taxon>
        <taxon>Ecdysozoa</taxon>
        <taxon>Arthropoda</taxon>
        <taxon>Hexapoda</taxon>
        <taxon>Insecta</taxon>
        <taxon>Pterygota</taxon>
        <taxon>Neoptera</taxon>
        <taxon>Endopterygota</taxon>
        <taxon>Diptera</taxon>
        <taxon>Brachycera</taxon>
        <taxon>Muscomorpha</taxon>
        <taxon>Hippoboscoidea</taxon>
        <taxon>Glossinidae</taxon>
        <taxon>Glossina</taxon>
    </lineage>
</organism>
<name>A0A1B0GDK7_GLOMM</name>
<dbReference type="EMBL" id="CCAG010011926">
    <property type="status" value="NOT_ANNOTATED_CDS"/>
    <property type="molecule type" value="Genomic_DNA"/>
</dbReference>
<accession>A0A1B0GDK7</accession>
<dbReference type="EnsemblMetazoa" id="GMOY011382-RA">
    <property type="protein sequence ID" value="GMOY011382-PA"/>
    <property type="gene ID" value="GMOY011382"/>
</dbReference>
<keyword evidence="2" id="KW-1185">Reference proteome</keyword>
<sequence>MIGMPEKLNLVLSHLRRNSMTRTNDINGLAVEAHLSSFLLKLSLCIEENSSSGLFIYLTKFKSFLTGNKFGSAEDVPVLISSLIHNLWRPLKRVLTAEAKKITKDGKALQRQEIVPTKITRAEAIIKPKHSPIKP</sequence>
<dbReference type="VEuPathDB" id="VectorBase:GMOY011382"/>
<proteinExistence type="predicted"/>
<evidence type="ECO:0000313" key="1">
    <source>
        <dbReference type="EnsemblMetazoa" id="GMOY011382-PA"/>
    </source>
</evidence>